<sequence>MTAIAYIHRLPTSYSERNVRCPECGRINSVPTNRIGTGWTKRCWGCGTPFRVEYKEDDQ</sequence>
<name>A0A087DQN2_9BIFI</name>
<keyword evidence="2" id="KW-1185">Reference proteome</keyword>
<dbReference type="AlphaFoldDB" id="A0A087DQN2"/>
<evidence type="ECO:0000313" key="1">
    <source>
        <dbReference type="EMBL" id="KFI97832.1"/>
    </source>
</evidence>
<evidence type="ECO:0000313" key="2">
    <source>
        <dbReference type="Proteomes" id="UP000029004"/>
    </source>
</evidence>
<reference evidence="1 2" key="1">
    <citation type="submission" date="2014-03" db="EMBL/GenBank/DDBJ databases">
        <title>Genomics of Bifidobacteria.</title>
        <authorList>
            <person name="Ventura M."/>
            <person name="Milani C."/>
            <person name="Lugli G.A."/>
        </authorList>
    </citation>
    <scope>NUCLEOTIDE SEQUENCE [LARGE SCALE GENOMIC DNA]</scope>
    <source>
        <strain evidence="1 2">DSM 23968</strain>
    </source>
</reference>
<accession>A0A087DQN2</accession>
<dbReference type="Proteomes" id="UP000029004">
    <property type="component" value="Unassembled WGS sequence"/>
</dbReference>
<organism evidence="1 2">
    <name type="scientific">Bifidobacterium stellenboschense</name>
    <dbReference type="NCBI Taxonomy" id="762211"/>
    <lineage>
        <taxon>Bacteria</taxon>
        <taxon>Bacillati</taxon>
        <taxon>Actinomycetota</taxon>
        <taxon>Actinomycetes</taxon>
        <taxon>Bifidobacteriales</taxon>
        <taxon>Bifidobacteriaceae</taxon>
        <taxon>Bifidobacterium</taxon>
    </lineage>
</organism>
<gene>
    <name evidence="1" type="ORF">BSTEL_0643</name>
</gene>
<dbReference type="STRING" id="762211.BSTEL_0643"/>
<comment type="caution">
    <text evidence="1">The sequence shown here is derived from an EMBL/GenBank/DDBJ whole genome shotgun (WGS) entry which is preliminary data.</text>
</comment>
<proteinExistence type="predicted"/>
<dbReference type="RefSeq" id="WP_034527625.1">
    <property type="nucleotide sequence ID" value="NZ_JGZP01000011.1"/>
</dbReference>
<dbReference type="EMBL" id="JGZP01000011">
    <property type="protein sequence ID" value="KFI97832.1"/>
    <property type="molecule type" value="Genomic_DNA"/>
</dbReference>
<protein>
    <submittedName>
        <fullName evidence="1">Uncharacterized protein</fullName>
    </submittedName>
</protein>